<dbReference type="SMART" id="SM00257">
    <property type="entry name" value="LysM"/>
    <property type="match status" value="2"/>
</dbReference>
<dbReference type="Proteomes" id="UP001163823">
    <property type="component" value="Chromosome 5"/>
</dbReference>
<dbReference type="InterPro" id="IPR018392">
    <property type="entry name" value="LysM"/>
</dbReference>
<feature type="domain" description="LysM" evidence="3">
    <location>
        <begin position="117"/>
        <end position="164"/>
    </location>
</feature>
<evidence type="ECO:0000256" key="1">
    <source>
        <dbReference type="SAM" id="Phobius"/>
    </source>
</evidence>
<dbReference type="SUPFAM" id="SSF54106">
    <property type="entry name" value="LysM domain"/>
    <property type="match status" value="2"/>
</dbReference>
<dbReference type="AlphaFoldDB" id="A0AAD7LZJ2"/>
<dbReference type="EMBL" id="JARAOO010000005">
    <property type="protein sequence ID" value="KAJ7967087.1"/>
    <property type="molecule type" value="Genomic_DNA"/>
</dbReference>
<dbReference type="PANTHER" id="PTHR33734:SF11">
    <property type="entry name" value="LYSM DOMAIN-CONTAINING GPI-ANCHORED PROTEIN 2"/>
    <property type="match status" value="1"/>
</dbReference>
<keyword evidence="5" id="KW-1185">Reference proteome</keyword>
<feature type="transmembrane region" description="Helical" evidence="1">
    <location>
        <begin position="348"/>
        <end position="365"/>
    </location>
</feature>
<comment type="caution">
    <text evidence="4">The sequence shown here is derived from an EMBL/GenBank/DDBJ whole genome shotgun (WGS) entry which is preliminary data.</text>
</comment>
<keyword evidence="1" id="KW-0472">Membrane</keyword>
<accession>A0AAD7LZJ2</accession>
<dbReference type="Pfam" id="PF01476">
    <property type="entry name" value="LysM"/>
    <property type="match status" value="2"/>
</dbReference>
<dbReference type="PROSITE" id="PS51782">
    <property type="entry name" value="LYSM"/>
    <property type="match status" value="2"/>
</dbReference>
<dbReference type="InterPro" id="IPR036779">
    <property type="entry name" value="LysM_dom_sf"/>
</dbReference>
<keyword evidence="1" id="KW-1133">Transmembrane helix</keyword>
<dbReference type="KEGG" id="qsa:O6P43_011394"/>
<protein>
    <submittedName>
        <fullName evidence="4">LysM domain-containing GPI-anchored protein like</fullName>
    </submittedName>
</protein>
<feature type="signal peptide" evidence="2">
    <location>
        <begin position="1"/>
        <end position="31"/>
    </location>
</feature>
<evidence type="ECO:0000313" key="4">
    <source>
        <dbReference type="EMBL" id="KAJ7967087.1"/>
    </source>
</evidence>
<evidence type="ECO:0000256" key="2">
    <source>
        <dbReference type="SAM" id="SignalP"/>
    </source>
</evidence>
<keyword evidence="2" id="KW-0732">Signal</keyword>
<feature type="chain" id="PRO_5042177198" evidence="2">
    <location>
        <begin position="32"/>
        <end position="366"/>
    </location>
</feature>
<organism evidence="4 5">
    <name type="scientific">Quillaja saponaria</name>
    <name type="common">Soap bark tree</name>
    <dbReference type="NCBI Taxonomy" id="32244"/>
    <lineage>
        <taxon>Eukaryota</taxon>
        <taxon>Viridiplantae</taxon>
        <taxon>Streptophyta</taxon>
        <taxon>Embryophyta</taxon>
        <taxon>Tracheophyta</taxon>
        <taxon>Spermatophyta</taxon>
        <taxon>Magnoliopsida</taxon>
        <taxon>eudicotyledons</taxon>
        <taxon>Gunneridae</taxon>
        <taxon>Pentapetalae</taxon>
        <taxon>rosids</taxon>
        <taxon>fabids</taxon>
        <taxon>Fabales</taxon>
        <taxon>Quillajaceae</taxon>
        <taxon>Quillaja</taxon>
    </lineage>
</organism>
<feature type="domain" description="LysM" evidence="3">
    <location>
        <begin position="181"/>
        <end position="225"/>
    </location>
</feature>
<evidence type="ECO:0000259" key="3">
    <source>
        <dbReference type="PROSITE" id="PS51782"/>
    </source>
</evidence>
<dbReference type="PANTHER" id="PTHR33734">
    <property type="entry name" value="LYSM DOMAIN-CONTAINING GPI-ANCHORED PROTEIN 2"/>
    <property type="match status" value="1"/>
</dbReference>
<keyword evidence="1" id="KW-0812">Transmembrane</keyword>
<dbReference type="Gene3D" id="3.10.350.10">
    <property type="entry name" value="LysM domain"/>
    <property type="match status" value="2"/>
</dbReference>
<name>A0AAD7LZJ2_QUISA</name>
<gene>
    <name evidence="4" type="ORF">O6P43_011394</name>
</gene>
<sequence length="366" mass="39685">MGFNPNRFFFFISRMLLVLVYALAATSRAQAQPPPQFKCTTQLATCPALIEYASLDSTTLGSIATLFGVKNLRNILGANSFPPSTLANKTVAAKGIIRIPFKCRCNNNGTGVSDRRPTYKVQGGDDLYHIAAEVFSGLVTYPQIQAVNKIVNSSLIMPGQELWIPLPCSCDEVNQTKVVHYGHVVQPGSTVEKIAQDYNTSSVTLLSLNGIADAKDLKAGQVLDVPLKVCSSAIRNESLDFPLLVASATYIYTANNCVRCKCDSANNLTLQCEPSQLKPTNWLTCPSMQCEGSSNLSIGNSSTSSSPCNLTTCAYAGYTSQSILTTLTDQSTCPASEGSRIILRGRDWNYLFIAVHLIIIVYLFVF</sequence>
<reference evidence="4" key="1">
    <citation type="journal article" date="2023" name="Science">
        <title>Elucidation of the pathway for biosynthesis of saponin adjuvants from the soapbark tree.</title>
        <authorList>
            <person name="Reed J."/>
            <person name="Orme A."/>
            <person name="El-Demerdash A."/>
            <person name="Owen C."/>
            <person name="Martin L.B.B."/>
            <person name="Misra R.C."/>
            <person name="Kikuchi S."/>
            <person name="Rejzek M."/>
            <person name="Martin A.C."/>
            <person name="Harkess A."/>
            <person name="Leebens-Mack J."/>
            <person name="Louveau T."/>
            <person name="Stephenson M.J."/>
            <person name="Osbourn A."/>
        </authorList>
    </citation>
    <scope>NUCLEOTIDE SEQUENCE</scope>
    <source>
        <strain evidence="4">S10</strain>
    </source>
</reference>
<evidence type="ECO:0000313" key="5">
    <source>
        <dbReference type="Proteomes" id="UP001163823"/>
    </source>
</evidence>
<proteinExistence type="predicted"/>
<dbReference type="CDD" id="cd00118">
    <property type="entry name" value="LysM"/>
    <property type="match status" value="2"/>
</dbReference>